<sequence>MKVLIVDDSRVIRNMIGRIMKTFGYETHEAGNGVEGLQQLAEIGVMDLILVDWNMPEMNGLEFIKAVRADSTHANTPMIMVTTESEMDRMALAFMAGVNEYIMKPFTEENIGSKMEILGIGTAV</sequence>
<dbReference type="Pfam" id="PF00072">
    <property type="entry name" value="Response_reg"/>
    <property type="match status" value="1"/>
</dbReference>
<organism evidence="3 4">
    <name type="scientific">Aporhodopirellula rubra</name>
    <dbReference type="NCBI Taxonomy" id="980271"/>
    <lineage>
        <taxon>Bacteria</taxon>
        <taxon>Pseudomonadati</taxon>
        <taxon>Planctomycetota</taxon>
        <taxon>Planctomycetia</taxon>
        <taxon>Pirellulales</taxon>
        <taxon>Pirellulaceae</taxon>
        <taxon>Aporhodopirellula</taxon>
    </lineage>
</organism>
<dbReference type="PROSITE" id="PS50110">
    <property type="entry name" value="RESPONSE_REGULATORY"/>
    <property type="match status" value="1"/>
</dbReference>
<evidence type="ECO:0000256" key="1">
    <source>
        <dbReference type="PROSITE-ProRule" id="PRU00169"/>
    </source>
</evidence>
<evidence type="ECO:0000259" key="2">
    <source>
        <dbReference type="PROSITE" id="PS50110"/>
    </source>
</evidence>
<dbReference type="SUPFAM" id="SSF52172">
    <property type="entry name" value="CheY-like"/>
    <property type="match status" value="1"/>
</dbReference>
<evidence type="ECO:0000313" key="4">
    <source>
        <dbReference type="Proteomes" id="UP000536179"/>
    </source>
</evidence>
<dbReference type="AlphaFoldDB" id="A0A7W5DUM1"/>
<accession>A0A7W5DUM1</accession>
<keyword evidence="1" id="KW-0597">Phosphoprotein</keyword>
<dbReference type="Gene3D" id="3.40.50.2300">
    <property type="match status" value="1"/>
</dbReference>
<dbReference type="RefSeq" id="WP_184301538.1">
    <property type="nucleotide sequence ID" value="NZ_JACHXU010000002.1"/>
</dbReference>
<dbReference type="GO" id="GO:0000160">
    <property type="term" value="P:phosphorelay signal transduction system"/>
    <property type="evidence" value="ECO:0007669"/>
    <property type="project" value="InterPro"/>
</dbReference>
<dbReference type="EMBL" id="JACHXU010000002">
    <property type="protein sequence ID" value="MBB3204854.1"/>
    <property type="molecule type" value="Genomic_DNA"/>
</dbReference>
<name>A0A7W5DUM1_9BACT</name>
<reference evidence="3 4" key="1">
    <citation type="submission" date="2020-08" db="EMBL/GenBank/DDBJ databases">
        <title>Genomic Encyclopedia of Type Strains, Phase III (KMG-III): the genomes of soil and plant-associated and newly described type strains.</title>
        <authorList>
            <person name="Whitman W."/>
        </authorList>
    </citation>
    <scope>NUCLEOTIDE SEQUENCE [LARGE SCALE GENOMIC DNA]</scope>
    <source>
        <strain evidence="3 4">CECT 8075</strain>
    </source>
</reference>
<feature type="modified residue" description="4-aspartylphosphate" evidence="1">
    <location>
        <position position="52"/>
    </location>
</feature>
<dbReference type="Proteomes" id="UP000536179">
    <property type="component" value="Unassembled WGS sequence"/>
</dbReference>
<keyword evidence="4" id="KW-1185">Reference proteome</keyword>
<evidence type="ECO:0000313" key="3">
    <source>
        <dbReference type="EMBL" id="MBB3204854.1"/>
    </source>
</evidence>
<dbReference type="SMART" id="SM00448">
    <property type="entry name" value="REC"/>
    <property type="match status" value="1"/>
</dbReference>
<feature type="domain" description="Response regulatory" evidence="2">
    <location>
        <begin position="2"/>
        <end position="119"/>
    </location>
</feature>
<dbReference type="PANTHER" id="PTHR43228">
    <property type="entry name" value="TWO-COMPONENT RESPONSE REGULATOR"/>
    <property type="match status" value="1"/>
</dbReference>
<dbReference type="InterPro" id="IPR001789">
    <property type="entry name" value="Sig_transdc_resp-reg_receiver"/>
</dbReference>
<proteinExistence type="predicted"/>
<dbReference type="InterPro" id="IPR011006">
    <property type="entry name" value="CheY-like_superfamily"/>
</dbReference>
<protein>
    <submittedName>
        <fullName evidence="3">Two-component system chemotaxis response regulator CheY</fullName>
    </submittedName>
</protein>
<dbReference type="InterPro" id="IPR052048">
    <property type="entry name" value="ST_Response_Regulator"/>
</dbReference>
<comment type="caution">
    <text evidence="3">The sequence shown here is derived from an EMBL/GenBank/DDBJ whole genome shotgun (WGS) entry which is preliminary data.</text>
</comment>
<dbReference type="PANTHER" id="PTHR43228:SF1">
    <property type="entry name" value="TWO-COMPONENT RESPONSE REGULATOR ARR22"/>
    <property type="match status" value="1"/>
</dbReference>
<gene>
    <name evidence="3" type="ORF">FHS27_000621</name>
</gene>